<dbReference type="eggNOG" id="ENOG502SFJU">
    <property type="taxonomic scope" value="Eukaryota"/>
</dbReference>
<feature type="chain" id="PRO_5002261834" evidence="2">
    <location>
        <begin position="27"/>
        <end position="97"/>
    </location>
</feature>
<dbReference type="PaxDb" id="65489-OBART03G37870.1"/>
<protein>
    <submittedName>
        <fullName evidence="3">Uncharacterized protein</fullName>
    </submittedName>
</protein>
<evidence type="ECO:0000256" key="2">
    <source>
        <dbReference type="SAM" id="SignalP"/>
    </source>
</evidence>
<evidence type="ECO:0000256" key="1">
    <source>
        <dbReference type="SAM" id="MobiDB-lite"/>
    </source>
</evidence>
<keyword evidence="4" id="KW-1185">Reference proteome</keyword>
<dbReference type="Proteomes" id="UP000026960">
    <property type="component" value="Chromosome 3"/>
</dbReference>
<name>A0A0D3FQC1_9ORYZ</name>
<organism evidence="3">
    <name type="scientific">Oryza barthii</name>
    <dbReference type="NCBI Taxonomy" id="65489"/>
    <lineage>
        <taxon>Eukaryota</taxon>
        <taxon>Viridiplantae</taxon>
        <taxon>Streptophyta</taxon>
        <taxon>Embryophyta</taxon>
        <taxon>Tracheophyta</taxon>
        <taxon>Spermatophyta</taxon>
        <taxon>Magnoliopsida</taxon>
        <taxon>Liliopsida</taxon>
        <taxon>Poales</taxon>
        <taxon>Poaceae</taxon>
        <taxon>BOP clade</taxon>
        <taxon>Oryzoideae</taxon>
        <taxon>Oryzeae</taxon>
        <taxon>Oryzinae</taxon>
        <taxon>Oryza</taxon>
    </lineage>
</organism>
<evidence type="ECO:0000313" key="3">
    <source>
        <dbReference type="EnsemblPlants" id="OBART03G37870.1"/>
    </source>
</evidence>
<sequence>MRRPAGSSSAAALAMAILLGVLVLMALVMDGGEKTGAPAIAAGRRMLVGAADAGQMRTLEDFKADDPFQDSKRRVPNGPDPIHNRGTGKSGRSPGRA</sequence>
<feature type="compositionally biased region" description="Basic and acidic residues" evidence="1">
    <location>
        <begin position="60"/>
        <end position="73"/>
    </location>
</feature>
<keyword evidence="2" id="KW-0732">Signal</keyword>
<dbReference type="EnsemblPlants" id="OBART03G37870.1">
    <property type="protein sequence ID" value="OBART03G37870.1"/>
    <property type="gene ID" value="OBART03G37870"/>
</dbReference>
<dbReference type="PANTHER" id="PTHR34277:SF2">
    <property type="entry name" value="CLAVATA3_ESR (CLE)-RELATED PROTEIN 26"/>
    <property type="match status" value="1"/>
</dbReference>
<reference evidence="3" key="2">
    <citation type="submission" date="2015-03" db="UniProtKB">
        <authorList>
            <consortium name="EnsemblPlants"/>
        </authorList>
    </citation>
    <scope>IDENTIFICATION</scope>
</reference>
<dbReference type="HOGENOM" id="CLU_167306_1_0_1"/>
<feature type="region of interest" description="Disordered" evidence="1">
    <location>
        <begin position="60"/>
        <end position="97"/>
    </location>
</feature>
<dbReference type="PANTHER" id="PTHR34277">
    <property type="entry name" value="CLAVATA3/ESR (CLE)-RELATED PROTEIN 26"/>
    <property type="match status" value="1"/>
</dbReference>
<dbReference type="Gramene" id="OBART03G37870.1">
    <property type="protein sequence ID" value="OBART03G37870.1"/>
    <property type="gene ID" value="OBART03G37870"/>
</dbReference>
<proteinExistence type="predicted"/>
<dbReference type="InterPro" id="IPR039316">
    <property type="entry name" value="CLE25/26"/>
</dbReference>
<dbReference type="AlphaFoldDB" id="A0A0D3FQC1"/>
<dbReference type="STRING" id="65489.A0A0D3FQC1"/>
<reference evidence="3" key="1">
    <citation type="journal article" date="2009" name="Rice">
        <title>De Novo Next Generation Sequencing of Plant Genomes.</title>
        <authorList>
            <person name="Rounsley S."/>
            <person name="Marri P.R."/>
            <person name="Yu Y."/>
            <person name="He R."/>
            <person name="Sisneros N."/>
            <person name="Goicoechea J.L."/>
            <person name="Lee S.J."/>
            <person name="Angelova A."/>
            <person name="Kudrna D."/>
            <person name="Luo M."/>
            <person name="Affourtit J."/>
            <person name="Desany B."/>
            <person name="Knight J."/>
            <person name="Niazi F."/>
            <person name="Egholm M."/>
            <person name="Wing R.A."/>
        </authorList>
    </citation>
    <scope>NUCLEOTIDE SEQUENCE [LARGE SCALE GENOMIC DNA]</scope>
    <source>
        <strain evidence="3">cv. IRGC 105608</strain>
    </source>
</reference>
<feature type="signal peptide" evidence="2">
    <location>
        <begin position="1"/>
        <end position="26"/>
    </location>
</feature>
<evidence type="ECO:0000313" key="4">
    <source>
        <dbReference type="Proteomes" id="UP000026960"/>
    </source>
</evidence>
<accession>A0A0D3FQC1</accession>